<gene>
    <name evidence="1" type="ORF">LOD99_7392</name>
</gene>
<dbReference type="Proteomes" id="UP001165289">
    <property type="component" value="Unassembled WGS sequence"/>
</dbReference>
<dbReference type="EMBL" id="JAKMXF010000299">
    <property type="protein sequence ID" value="KAI6652378.1"/>
    <property type="molecule type" value="Genomic_DNA"/>
</dbReference>
<dbReference type="AlphaFoldDB" id="A0AAV7JTR3"/>
<protein>
    <submittedName>
        <fullName evidence="1">Uncharacterized protein</fullName>
    </submittedName>
</protein>
<keyword evidence="2" id="KW-1185">Reference proteome</keyword>
<accession>A0AAV7JTR3</accession>
<reference evidence="1 2" key="1">
    <citation type="journal article" date="2023" name="BMC Biol.">
        <title>The compact genome of the sponge Oopsacas minuta (Hexactinellida) is lacking key metazoan core genes.</title>
        <authorList>
            <person name="Santini S."/>
            <person name="Schenkelaars Q."/>
            <person name="Jourda C."/>
            <person name="Duchesne M."/>
            <person name="Belahbib H."/>
            <person name="Rocher C."/>
            <person name="Selva M."/>
            <person name="Riesgo A."/>
            <person name="Vervoort M."/>
            <person name="Leys S.P."/>
            <person name="Kodjabachian L."/>
            <person name="Le Bivic A."/>
            <person name="Borchiellini C."/>
            <person name="Claverie J.M."/>
            <person name="Renard E."/>
        </authorList>
    </citation>
    <scope>NUCLEOTIDE SEQUENCE [LARGE SCALE GENOMIC DNA]</scope>
    <source>
        <strain evidence="1">SPO-2</strain>
    </source>
</reference>
<evidence type="ECO:0000313" key="2">
    <source>
        <dbReference type="Proteomes" id="UP001165289"/>
    </source>
</evidence>
<evidence type="ECO:0000313" key="1">
    <source>
        <dbReference type="EMBL" id="KAI6652378.1"/>
    </source>
</evidence>
<proteinExistence type="predicted"/>
<name>A0AAV7JTR3_9METZ</name>
<sequence>MDLLPTTEIVDLLDYFQRGYIGRTQSSGYHVVASFSLNLWNYHFSTPFGLPCTTNAVEAWHRSFNETAGCHHPNIWKFLLALKHEQGLVEVRQTNYLAGKPPAKRERS</sequence>
<organism evidence="1 2">
    <name type="scientific">Oopsacas minuta</name>
    <dbReference type="NCBI Taxonomy" id="111878"/>
    <lineage>
        <taxon>Eukaryota</taxon>
        <taxon>Metazoa</taxon>
        <taxon>Porifera</taxon>
        <taxon>Hexactinellida</taxon>
        <taxon>Hexasterophora</taxon>
        <taxon>Lyssacinosida</taxon>
        <taxon>Leucopsacidae</taxon>
        <taxon>Oopsacas</taxon>
    </lineage>
</organism>
<comment type="caution">
    <text evidence="1">The sequence shown here is derived from an EMBL/GenBank/DDBJ whole genome shotgun (WGS) entry which is preliminary data.</text>
</comment>